<name>A0A834IA84_RHYFE</name>
<comment type="caution">
    <text evidence="2">The sequence shown here is derived from an EMBL/GenBank/DDBJ whole genome shotgun (WGS) entry which is preliminary data.</text>
</comment>
<evidence type="ECO:0000256" key="1">
    <source>
        <dbReference type="SAM" id="MobiDB-lite"/>
    </source>
</evidence>
<protein>
    <submittedName>
        <fullName evidence="2">Uncharacterized protein</fullName>
    </submittedName>
</protein>
<evidence type="ECO:0000313" key="3">
    <source>
        <dbReference type="Proteomes" id="UP000625711"/>
    </source>
</evidence>
<gene>
    <name evidence="2" type="ORF">GWI33_016902</name>
</gene>
<organism evidence="2 3">
    <name type="scientific">Rhynchophorus ferrugineus</name>
    <name type="common">Red palm weevil</name>
    <name type="synonym">Curculio ferrugineus</name>
    <dbReference type="NCBI Taxonomy" id="354439"/>
    <lineage>
        <taxon>Eukaryota</taxon>
        <taxon>Metazoa</taxon>
        <taxon>Ecdysozoa</taxon>
        <taxon>Arthropoda</taxon>
        <taxon>Hexapoda</taxon>
        <taxon>Insecta</taxon>
        <taxon>Pterygota</taxon>
        <taxon>Neoptera</taxon>
        <taxon>Endopterygota</taxon>
        <taxon>Coleoptera</taxon>
        <taxon>Polyphaga</taxon>
        <taxon>Cucujiformia</taxon>
        <taxon>Curculionidae</taxon>
        <taxon>Dryophthorinae</taxon>
        <taxon>Rhynchophorus</taxon>
    </lineage>
</organism>
<sequence>MARHKGPLSPIPGKINQFRRTRGGHADHTGPAGPRPPTRSSRPAKFSARRVAGSSSRKITTQNDYFTNFGNCLLFATFPTSPIPVPLFKVTPSIDEVFQLRQLLSELLPIWPGNDLQISHYFDTPAQASILYSIRIN</sequence>
<evidence type="ECO:0000313" key="2">
    <source>
        <dbReference type="EMBL" id="KAF7270102.1"/>
    </source>
</evidence>
<proteinExistence type="predicted"/>
<dbReference type="Proteomes" id="UP000625711">
    <property type="component" value="Unassembled WGS sequence"/>
</dbReference>
<feature type="region of interest" description="Disordered" evidence="1">
    <location>
        <begin position="1"/>
        <end position="57"/>
    </location>
</feature>
<reference evidence="2" key="1">
    <citation type="submission" date="2020-08" db="EMBL/GenBank/DDBJ databases">
        <title>Genome sequencing and assembly of the red palm weevil Rhynchophorus ferrugineus.</title>
        <authorList>
            <person name="Dias G.B."/>
            <person name="Bergman C.M."/>
            <person name="Manee M."/>
        </authorList>
    </citation>
    <scope>NUCLEOTIDE SEQUENCE</scope>
    <source>
        <strain evidence="2">AA-2017</strain>
        <tissue evidence="2">Whole larva</tissue>
    </source>
</reference>
<accession>A0A834IA84</accession>
<keyword evidence="3" id="KW-1185">Reference proteome</keyword>
<dbReference type="EMBL" id="JAACXV010014136">
    <property type="protein sequence ID" value="KAF7270102.1"/>
    <property type="molecule type" value="Genomic_DNA"/>
</dbReference>
<dbReference type="AlphaFoldDB" id="A0A834IA84"/>